<proteinExistence type="predicted"/>
<evidence type="ECO:0000256" key="1">
    <source>
        <dbReference type="ARBA" id="ARBA00022679"/>
    </source>
</evidence>
<comment type="caution">
    <text evidence="2">The sequence shown here is derived from an EMBL/GenBank/DDBJ whole genome shotgun (WGS) entry which is preliminary data.</text>
</comment>
<dbReference type="Proteomes" id="UP000024284">
    <property type="component" value="Unassembled WGS sequence"/>
</dbReference>
<dbReference type="GO" id="GO:0008146">
    <property type="term" value="F:sulfotransferase activity"/>
    <property type="evidence" value="ECO:0007669"/>
    <property type="project" value="InterPro"/>
</dbReference>
<dbReference type="STRING" id="76947.GCA_002080435_01314"/>
<dbReference type="SUPFAM" id="SSF52540">
    <property type="entry name" value="P-loop containing nucleoside triphosphate hydrolases"/>
    <property type="match status" value="1"/>
</dbReference>
<evidence type="ECO:0000313" key="2">
    <source>
        <dbReference type="EMBL" id="KFG90469.1"/>
    </source>
</evidence>
<keyword evidence="3" id="KW-1185">Reference proteome</keyword>
<name>A0A086PAQ1_SPHHM</name>
<dbReference type="InterPro" id="IPR037359">
    <property type="entry name" value="NST/OST"/>
</dbReference>
<keyword evidence="1" id="KW-0808">Transferase</keyword>
<reference evidence="2" key="1">
    <citation type="submission" date="2014-08" db="EMBL/GenBank/DDBJ databases">
        <title>Draft genome sequences of Sphingobium herbicidovorans.</title>
        <authorList>
            <person name="Gan H.M."/>
            <person name="Gan H.Y."/>
            <person name="Savka M.A."/>
        </authorList>
    </citation>
    <scope>NUCLEOTIDE SEQUENCE [LARGE SCALE GENOMIC DNA]</scope>
    <source>
        <strain evidence="2">NBRC 16415</strain>
    </source>
</reference>
<dbReference type="PANTHER" id="PTHR10605:SF56">
    <property type="entry name" value="BIFUNCTIONAL HEPARAN SULFATE N-DEACETYLASE_N-SULFOTRANSFERASE"/>
    <property type="match status" value="1"/>
</dbReference>
<gene>
    <name evidence="2" type="ORF">BV98_001673</name>
</gene>
<evidence type="ECO:0000313" key="3">
    <source>
        <dbReference type="Proteomes" id="UP000024284"/>
    </source>
</evidence>
<dbReference type="Pfam" id="PF13469">
    <property type="entry name" value="Sulfotransfer_3"/>
    <property type="match status" value="1"/>
</dbReference>
<protein>
    <submittedName>
        <fullName evidence="2">Sulfotransferase</fullName>
    </submittedName>
</protein>
<dbReference type="EMBL" id="JFZA02000012">
    <property type="protein sequence ID" value="KFG90469.1"/>
    <property type="molecule type" value="Genomic_DNA"/>
</dbReference>
<dbReference type="OrthoDB" id="981508at2"/>
<organism evidence="2 3">
    <name type="scientific">Sphingobium herbicidovorans (strain ATCC 700291 / DSM 11019 / CCUG 56400 / KCTC 2939 / LMG 18315 / NBRC 16415 / MH)</name>
    <name type="common">Sphingomonas herbicidovorans</name>
    <dbReference type="NCBI Taxonomy" id="1219045"/>
    <lineage>
        <taxon>Bacteria</taxon>
        <taxon>Pseudomonadati</taxon>
        <taxon>Pseudomonadota</taxon>
        <taxon>Alphaproteobacteria</taxon>
        <taxon>Sphingomonadales</taxon>
        <taxon>Sphingomonadaceae</taxon>
        <taxon>Sphingobium</taxon>
    </lineage>
</organism>
<dbReference type="InterPro" id="IPR027417">
    <property type="entry name" value="P-loop_NTPase"/>
</dbReference>
<dbReference type="eggNOG" id="COG4424">
    <property type="taxonomic scope" value="Bacteria"/>
</dbReference>
<dbReference type="PATRIC" id="fig|1219045.3.peg.1708"/>
<accession>A0A086PAQ1</accession>
<dbReference type="PANTHER" id="PTHR10605">
    <property type="entry name" value="HEPARAN SULFATE SULFOTRANSFERASE"/>
    <property type="match status" value="1"/>
</dbReference>
<dbReference type="AlphaFoldDB" id="A0A086PAQ1"/>
<dbReference type="Gene3D" id="3.40.50.300">
    <property type="entry name" value="P-loop containing nucleotide triphosphate hydrolases"/>
    <property type="match status" value="1"/>
</dbReference>
<sequence length="291" mass="33083">MTDRQPAFIVIGAVKGATTWIAHQLRSHPQLWLPKAEPHYFSSEYERGPQWYASLFDPAPAGRIVGEKSADYLAHPQAAARMADALPDARLIVQLRDPVQRAYSDYCMLFRRGWVKGDPRQYLEHANPERSRFLSGGLYGAHLGRFLLHYPREQIHVILYDDLLQSPEQEIARVCAHIGVPVHIAAEEVASRQNDSASPMLPLPLRRFLQPMRPILDPLRSIPLFAKLRASMAAPVSYPPLTPELQQMLREFYREDILVLQDLLQRDLSHWLSGPPVRKPPAAVQAEPCRT</sequence>
<dbReference type="RefSeq" id="WP_037464596.1">
    <property type="nucleotide sequence ID" value="NZ_BCZD01000005.1"/>
</dbReference>